<dbReference type="CDD" id="cd07061">
    <property type="entry name" value="HP_HAP_like"/>
    <property type="match status" value="1"/>
</dbReference>
<evidence type="ECO:0000313" key="4">
    <source>
        <dbReference type="EMBL" id="EYC26937.1"/>
    </source>
</evidence>
<dbReference type="STRING" id="53326.A0A016VIT3"/>
<dbReference type="PANTHER" id="PTHR11567">
    <property type="entry name" value="ACID PHOSPHATASE-RELATED"/>
    <property type="match status" value="1"/>
</dbReference>
<name>A0A016VIT3_9BILA</name>
<feature type="chain" id="PRO_5001489511" description="Histidine acid phosphatase" evidence="3">
    <location>
        <begin position="17"/>
        <end position="431"/>
    </location>
</feature>
<dbReference type="GO" id="GO:0003993">
    <property type="term" value="F:acid phosphatase activity"/>
    <property type="evidence" value="ECO:0007669"/>
    <property type="project" value="UniProtKB-EC"/>
</dbReference>
<comment type="catalytic activity">
    <reaction evidence="1">
        <text>a phosphate monoester + H2O = an alcohol + phosphate</text>
        <dbReference type="Rhea" id="RHEA:15017"/>
        <dbReference type="ChEBI" id="CHEBI:15377"/>
        <dbReference type="ChEBI" id="CHEBI:30879"/>
        <dbReference type="ChEBI" id="CHEBI:43474"/>
        <dbReference type="ChEBI" id="CHEBI:67140"/>
        <dbReference type="EC" id="3.1.3.2"/>
    </reaction>
</comment>
<dbReference type="PROSITE" id="PS00616">
    <property type="entry name" value="HIS_ACID_PHOSPHAT_1"/>
    <property type="match status" value="1"/>
</dbReference>
<proteinExistence type="inferred from homology"/>
<sequence>MTPLYILLLFGPIALADDKEKLISVIAIFRHGDRAPTDRLSNKTYLSSFPNGLGELSDRGIENSYRLGTFLRDRYVNNGFLRKPVLPSQVSRKLFDTPMVAIGFLRQRLTILIRELHSQVYFRSKGNNRCLMSASLVASAMFSVYGRPTTSAVPIYSQEGKDPLLGGTIDCDAEVKRIVAKCGRPPKKSYANFTEFEGMIYECLQLNKKSKLFPTGKSFELVDSLINEYYNGLPVPKWFEDHANEIIDDFIKVENFILGVGEYHDPDILRVKSGLLLNSTLYTLKSNWEQFVANGSLEKRKFVAYSTQDWLIQAFMESLGIREAAIGDGYPPYSSLLIFELRKIKDLPVVKVFYRDPHTSLLADVTKSTELFKNCALNYVSICLTSSPPHSKPINLLILKSAFDTVVIANNCERNSCFLFFSECPLKNLLK</sequence>
<dbReference type="Pfam" id="PF00328">
    <property type="entry name" value="His_Phos_2"/>
    <property type="match status" value="1"/>
</dbReference>
<dbReference type="InterPro" id="IPR029033">
    <property type="entry name" value="His_PPase_superfam"/>
</dbReference>
<comment type="similarity">
    <text evidence="2">Belongs to the histidine acid phosphatase family.</text>
</comment>
<dbReference type="OrthoDB" id="10257284at2759"/>
<dbReference type="EMBL" id="JARK01001345">
    <property type="protein sequence ID" value="EYC26937.1"/>
    <property type="molecule type" value="Genomic_DNA"/>
</dbReference>
<organism evidence="4 5">
    <name type="scientific">Ancylostoma ceylanicum</name>
    <dbReference type="NCBI Taxonomy" id="53326"/>
    <lineage>
        <taxon>Eukaryota</taxon>
        <taxon>Metazoa</taxon>
        <taxon>Ecdysozoa</taxon>
        <taxon>Nematoda</taxon>
        <taxon>Chromadorea</taxon>
        <taxon>Rhabditida</taxon>
        <taxon>Rhabditina</taxon>
        <taxon>Rhabditomorpha</taxon>
        <taxon>Strongyloidea</taxon>
        <taxon>Ancylostomatidae</taxon>
        <taxon>Ancylostomatinae</taxon>
        <taxon>Ancylostoma</taxon>
    </lineage>
</organism>
<keyword evidence="5" id="KW-1185">Reference proteome</keyword>
<dbReference type="AlphaFoldDB" id="A0A016VIT3"/>
<reference evidence="5" key="1">
    <citation type="journal article" date="2015" name="Nat. Genet.">
        <title>The genome and transcriptome of the zoonotic hookworm Ancylostoma ceylanicum identify infection-specific gene families.</title>
        <authorList>
            <person name="Schwarz E.M."/>
            <person name="Hu Y."/>
            <person name="Antoshechkin I."/>
            <person name="Miller M.M."/>
            <person name="Sternberg P.W."/>
            <person name="Aroian R.V."/>
        </authorList>
    </citation>
    <scope>NUCLEOTIDE SEQUENCE</scope>
    <source>
        <strain evidence="5">HY135</strain>
    </source>
</reference>
<keyword evidence="3" id="KW-0732">Signal</keyword>
<feature type="signal peptide" evidence="3">
    <location>
        <begin position="1"/>
        <end position="16"/>
    </location>
</feature>
<dbReference type="InterPro" id="IPR033379">
    <property type="entry name" value="Acid_Pase_AS"/>
</dbReference>
<evidence type="ECO:0000256" key="2">
    <source>
        <dbReference type="ARBA" id="ARBA00005375"/>
    </source>
</evidence>
<comment type="caution">
    <text evidence="4">The sequence shown here is derived from an EMBL/GenBank/DDBJ whole genome shotgun (WGS) entry which is preliminary data.</text>
</comment>
<dbReference type="Proteomes" id="UP000024635">
    <property type="component" value="Unassembled WGS sequence"/>
</dbReference>
<dbReference type="SUPFAM" id="SSF53254">
    <property type="entry name" value="Phosphoglycerate mutase-like"/>
    <property type="match status" value="1"/>
</dbReference>
<dbReference type="Gene3D" id="3.40.50.1240">
    <property type="entry name" value="Phosphoglycerate mutase-like"/>
    <property type="match status" value="1"/>
</dbReference>
<evidence type="ECO:0008006" key="6">
    <source>
        <dbReference type="Google" id="ProtNLM"/>
    </source>
</evidence>
<evidence type="ECO:0000256" key="1">
    <source>
        <dbReference type="ARBA" id="ARBA00000032"/>
    </source>
</evidence>
<evidence type="ECO:0000256" key="3">
    <source>
        <dbReference type="SAM" id="SignalP"/>
    </source>
</evidence>
<evidence type="ECO:0000313" key="5">
    <source>
        <dbReference type="Proteomes" id="UP000024635"/>
    </source>
</evidence>
<dbReference type="InterPro" id="IPR000560">
    <property type="entry name" value="His_Pase_clade-2"/>
</dbReference>
<gene>
    <name evidence="4" type="primary">Acey_s0009.g434</name>
    <name evidence="4" type="ORF">Y032_0009g434</name>
</gene>
<dbReference type="PANTHER" id="PTHR11567:SF172">
    <property type="entry name" value="ACID PHOSPHATASE FAMILY"/>
    <property type="match status" value="1"/>
</dbReference>
<accession>A0A016VIT3</accession>
<protein>
    <recommendedName>
        <fullName evidence="6">Histidine acid phosphatase</fullName>
    </recommendedName>
</protein>
<dbReference type="InterPro" id="IPR050645">
    <property type="entry name" value="Histidine_acid_phosphatase"/>
</dbReference>